<reference evidence="2 3" key="1">
    <citation type="submission" date="2015-10" db="EMBL/GenBank/DDBJ databases">
        <title>Genome sequencing and analysis of members of genus Stenotrophomonas.</title>
        <authorList>
            <person name="Patil P.P."/>
            <person name="Midha S."/>
            <person name="Patil P.B."/>
        </authorList>
    </citation>
    <scope>NUCLEOTIDE SEQUENCE [LARGE SCALE GENOMIC DNA]</scope>
    <source>
        <strain evidence="2 3">JCM 16536</strain>
    </source>
</reference>
<dbReference type="Pfam" id="PF21197">
    <property type="entry name" value="PgaA_barrel"/>
    <property type="match status" value="1"/>
</dbReference>
<protein>
    <submittedName>
        <fullName evidence="2">HmsH protein</fullName>
    </submittedName>
</protein>
<proteinExistence type="predicted"/>
<comment type="caution">
    <text evidence="2">The sequence shown here is derived from an EMBL/GenBank/DDBJ whole genome shotgun (WGS) entry which is preliminary data.</text>
</comment>
<keyword evidence="3" id="KW-1185">Reference proteome</keyword>
<dbReference type="EMBL" id="LLXU01000136">
    <property type="protein sequence ID" value="KRG37393.1"/>
    <property type="molecule type" value="Genomic_DNA"/>
</dbReference>
<name>A0A0R0A7V3_9GAMM</name>
<evidence type="ECO:0000313" key="3">
    <source>
        <dbReference type="Proteomes" id="UP000051802"/>
    </source>
</evidence>
<evidence type="ECO:0000259" key="1">
    <source>
        <dbReference type="Pfam" id="PF21197"/>
    </source>
</evidence>
<organism evidence="2 3">
    <name type="scientific">Stenotrophomonas panacihumi</name>
    <dbReference type="NCBI Taxonomy" id="676599"/>
    <lineage>
        <taxon>Bacteria</taxon>
        <taxon>Pseudomonadati</taxon>
        <taxon>Pseudomonadota</taxon>
        <taxon>Gammaproteobacteria</taxon>
        <taxon>Lysobacterales</taxon>
        <taxon>Lysobacteraceae</taxon>
        <taxon>Stenotrophomonas</taxon>
    </lineage>
</organism>
<evidence type="ECO:0000313" key="2">
    <source>
        <dbReference type="EMBL" id="KRG37393.1"/>
    </source>
</evidence>
<dbReference type="RefSeq" id="WP_057649348.1">
    <property type="nucleotide sequence ID" value="NZ_LLXU01000136.1"/>
</dbReference>
<dbReference type="InterPro" id="IPR011990">
    <property type="entry name" value="TPR-like_helical_dom_sf"/>
</dbReference>
<dbReference type="AlphaFoldDB" id="A0A0R0A7V3"/>
<dbReference type="STRING" id="676599.ARC20_16670"/>
<sequence length="647" mass="72626">MQQAERLRADRQYVDALAIYERVLAADPGDRGAYAMRALTLDDLHSPQLAWEAVQRHPDWFSTAERERIDNDRLASIISEGDAPPVDPAHRLAETDRALSQIAATDRDAPRQTHWEATRLRVDTLIALNRRQRHAEVVARYQALRDDALDVPAYALPVVADSMMALRRPEQAEPLLRQALAEGHDDVATQLLLGWSLLEQERFDEALPLFEQLAAQQPPWPRREGASSGYENWDRFSADLALASAHAAAQDTRGAERLLRALERIAPANPELQAALAAQEANRGWPQAALQRDRVALTLDPTQKDARVGVVENERALRRPDRAEAAMAPLRDEYPDDPGLARLDATLSRDRGWQVHAASRYGDSDGGHSPVGSRDGGTLLEAESPLIGHRWRLGLRAQEDWAELPGERVERRSLALGAHYRYDRLDLAAYAGRTLDDFGRDAPTAALEAEWRFSDAWTATFAATRQDPDASLQARRLGIHADGLMAGVRFTPSDDSRWTLQARQLRYDDGNRRQTLDLSGLQRLWAAPRLRLDGLLWASAGRAADDRVVDYYNPRRDASLSVGLGLEQIGWRRYGHAFRQRVEIAAGPAYQGGYGTHWVPSLAYRHLWSLGDGQALEYGVRWSQPVYDGERERYLSFDIDYRWGGAP</sequence>
<dbReference type="Pfam" id="PF14559">
    <property type="entry name" value="TPR_19"/>
    <property type="match status" value="1"/>
</dbReference>
<dbReference type="Proteomes" id="UP000051802">
    <property type="component" value="Unassembled WGS sequence"/>
</dbReference>
<dbReference type="InterPro" id="IPR049003">
    <property type="entry name" value="PgaA_barrel"/>
</dbReference>
<dbReference type="SUPFAM" id="SSF56935">
    <property type="entry name" value="Porins"/>
    <property type="match status" value="1"/>
</dbReference>
<dbReference type="Gene3D" id="1.25.40.10">
    <property type="entry name" value="Tetratricopeptide repeat domain"/>
    <property type="match status" value="1"/>
</dbReference>
<accession>A0A0R0A7V3</accession>
<gene>
    <name evidence="2" type="ORF">ARC20_16670</name>
</gene>
<dbReference type="SUPFAM" id="SSF48452">
    <property type="entry name" value="TPR-like"/>
    <property type="match status" value="1"/>
</dbReference>
<dbReference type="OrthoDB" id="5405060at2"/>
<feature type="domain" description="PgaA membrane beta barrel" evidence="1">
    <location>
        <begin position="371"/>
        <end position="642"/>
    </location>
</feature>